<proteinExistence type="predicted"/>
<sequence length="80" mass="8485">MGFVRFHPDIQLGNGNFDPGVLKTVLTVTVYSTGKVMLGAKECSPVCGLHTGYRLNVVTSASLPDAIAATAFNAIAFQRQ</sequence>
<protein>
    <submittedName>
        <fullName evidence="1">Uncharacterized protein</fullName>
    </submittedName>
</protein>
<dbReference type="Proteomes" id="UP000271797">
    <property type="component" value="Chromosome"/>
</dbReference>
<evidence type="ECO:0000313" key="1">
    <source>
        <dbReference type="EMBL" id="VED15058.1"/>
    </source>
</evidence>
<name>A0A3S4KWE5_ECOLX</name>
<gene>
    <name evidence="1" type="ORF">NCTC9044_06020</name>
</gene>
<evidence type="ECO:0000313" key="2">
    <source>
        <dbReference type="Proteomes" id="UP000271797"/>
    </source>
</evidence>
<dbReference type="EMBL" id="LR134238">
    <property type="protein sequence ID" value="VED15058.1"/>
    <property type="molecule type" value="Genomic_DNA"/>
</dbReference>
<reference evidence="1 2" key="1">
    <citation type="submission" date="2018-12" db="EMBL/GenBank/DDBJ databases">
        <authorList>
            <consortium name="Pathogen Informatics"/>
        </authorList>
    </citation>
    <scope>NUCLEOTIDE SEQUENCE [LARGE SCALE GENOMIC DNA]</scope>
    <source>
        <strain evidence="1 2">NCTC9044</strain>
    </source>
</reference>
<dbReference type="AlphaFoldDB" id="A0A3S4KWE5"/>
<organism evidence="1 2">
    <name type="scientific">Escherichia coli</name>
    <dbReference type="NCBI Taxonomy" id="562"/>
    <lineage>
        <taxon>Bacteria</taxon>
        <taxon>Pseudomonadati</taxon>
        <taxon>Pseudomonadota</taxon>
        <taxon>Gammaproteobacteria</taxon>
        <taxon>Enterobacterales</taxon>
        <taxon>Enterobacteriaceae</taxon>
        <taxon>Escherichia</taxon>
    </lineage>
</organism>
<accession>A0A3S4KWE5</accession>